<dbReference type="RefSeq" id="WP_066283737.1">
    <property type="nucleotide sequence ID" value="NZ_CP013920.1"/>
</dbReference>
<evidence type="ECO:0000256" key="3">
    <source>
        <dbReference type="ARBA" id="ARBA00025277"/>
    </source>
</evidence>
<dbReference type="PANTHER" id="PTHR37010">
    <property type="entry name" value="SULFURTRANSFERASE TUSE"/>
    <property type="match status" value="1"/>
</dbReference>
<dbReference type="SUPFAM" id="SSF69721">
    <property type="entry name" value="DsrC, the gamma subunit of dissimilatory sulfite reductase"/>
    <property type="match status" value="1"/>
</dbReference>
<organism evidence="7 8">
    <name type="scientific">Candidatus Arsenophonus lipoptenae</name>
    <dbReference type="NCBI Taxonomy" id="634113"/>
    <lineage>
        <taxon>Bacteria</taxon>
        <taxon>Pseudomonadati</taxon>
        <taxon>Pseudomonadota</taxon>
        <taxon>Gammaproteobacteria</taxon>
        <taxon>Enterobacterales</taxon>
        <taxon>Morganellaceae</taxon>
        <taxon>Arsenophonus</taxon>
    </lineage>
</organism>
<dbReference type="PIRSF" id="PIRSF006223">
    <property type="entry name" value="DsrC_TusE"/>
    <property type="match status" value="1"/>
</dbReference>
<protein>
    <recommendedName>
        <fullName evidence="5">Sulfurtransferase</fullName>
        <ecNumber evidence="5">2.8.1.-</ecNumber>
    </recommendedName>
</protein>
<keyword evidence="8" id="KW-1185">Reference proteome</keyword>
<keyword evidence="2" id="KW-0963">Cytoplasm</keyword>
<evidence type="ECO:0000256" key="6">
    <source>
        <dbReference type="PIRSR" id="PIRSR006223-50"/>
    </source>
</evidence>
<dbReference type="GO" id="GO:0097163">
    <property type="term" value="F:sulfur carrier activity"/>
    <property type="evidence" value="ECO:0007669"/>
    <property type="project" value="TreeGrafter"/>
</dbReference>
<comment type="function">
    <text evidence="3">Part of a sulfur-relay system required for 2-thiolation of 5-methylaminomethyl-2-thiouridine (mnm(5)s(2)U) at tRNA wobble positions. Could accept sulfur from TusD.</text>
</comment>
<comment type="similarity">
    <text evidence="5">Belongs to the dsrC/tusE family.</text>
</comment>
<evidence type="ECO:0000256" key="4">
    <source>
        <dbReference type="ARBA" id="ARBA00025918"/>
    </source>
</evidence>
<accession>A0A0X9VMU0</accession>
<dbReference type="NCBIfam" id="TIGR03342">
    <property type="entry name" value="dsrC_tusE_dsvC"/>
    <property type="match status" value="1"/>
</dbReference>
<comment type="subcellular location">
    <subcellularLocation>
        <location evidence="1">Cytoplasm</location>
    </subcellularLocation>
</comment>
<dbReference type="Proteomes" id="UP000069926">
    <property type="component" value="Chromosome"/>
</dbReference>
<evidence type="ECO:0000313" key="8">
    <source>
        <dbReference type="Proteomes" id="UP000069926"/>
    </source>
</evidence>
<dbReference type="EC" id="2.8.1.-" evidence="5"/>
<evidence type="ECO:0000256" key="5">
    <source>
        <dbReference type="PIRNR" id="PIRNR006223"/>
    </source>
</evidence>
<dbReference type="InterPro" id="IPR043163">
    <property type="entry name" value="DsrC-like_N"/>
</dbReference>
<dbReference type="OrthoDB" id="9786347at2"/>
<evidence type="ECO:0000313" key="7">
    <source>
        <dbReference type="EMBL" id="AMA65061.1"/>
    </source>
</evidence>
<dbReference type="Pfam" id="PF04358">
    <property type="entry name" value="DsrC"/>
    <property type="match status" value="1"/>
</dbReference>
<evidence type="ECO:0000256" key="2">
    <source>
        <dbReference type="ARBA" id="ARBA00022490"/>
    </source>
</evidence>
<dbReference type="EMBL" id="CP013920">
    <property type="protein sequence ID" value="AMA65061.1"/>
    <property type="molecule type" value="Genomic_DNA"/>
</dbReference>
<proteinExistence type="inferred from homology"/>
<feature type="active site" description="Cysteine persulfide intermediate" evidence="6">
    <location>
        <position position="108"/>
    </location>
</feature>
<keyword evidence="5 7" id="KW-0808">Transferase</keyword>
<evidence type="ECO:0000256" key="1">
    <source>
        <dbReference type="ARBA" id="ARBA00004496"/>
    </source>
</evidence>
<name>A0A0X9VMU0_9GAMM</name>
<dbReference type="GO" id="GO:0005737">
    <property type="term" value="C:cytoplasm"/>
    <property type="evidence" value="ECO:0007669"/>
    <property type="project" value="UniProtKB-SubCell"/>
</dbReference>
<dbReference type="PANTHER" id="PTHR37010:SF1">
    <property type="entry name" value="SULFURTRANSFERASE TUSE"/>
    <property type="match status" value="1"/>
</dbReference>
<dbReference type="InterPro" id="IPR025526">
    <property type="entry name" value="DsrC-like_dom_sf"/>
</dbReference>
<dbReference type="Gene3D" id="3.30.1420.10">
    <property type="match status" value="1"/>
</dbReference>
<dbReference type="InterPro" id="IPR007453">
    <property type="entry name" value="DsrC/TusE"/>
</dbReference>
<gene>
    <name evidence="7" type="primary">tusE</name>
    <name evidence="7" type="ORF">AUT07_00498</name>
</gene>
<dbReference type="KEGG" id="asy:AUT07_00498"/>
<reference evidence="7 8" key="1">
    <citation type="submission" date="2016-01" db="EMBL/GenBank/DDBJ databases">
        <title>Genome sequence of Ca. Arsenophonus lipopteni, the exclusive symbiont of a blood sucking fly Lipoptena cervi (Diptera: Hippoboscidae).</title>
        <authorList>
            <person name="Novakova E."/>
            <person name="Hypsa V."/>
            <person name="Nguyen P."/>
            <person name="Husnik F."/>
            <person name="Darby A.C."/>
        </authorList>
    </citation>
    <scope>NUCLEOTIDE SEQUENCE [LARGE SCALE GENOMIC DNA]</scope>
    <source>
        <strain evidence="7 8">CB</strain>
    </source>
</reference>
<dbReference type="PATRIC" id="fig|634113.3.peg.474"/>
<sequence>MVIFKGREIKTDADGYLKNNKEWCEDLVYILAKEENIILTEEHWKIIRFIREFYLEFNTSPPIRLLIKEITKKYGKNIGNTHYLYFLFPKGLARQATKLAGLPKSINCI</sequence>
<dbReference type="GO" id="GO:0016740">
    <property type="term" value="F:transferase activity"/>
    <property type="evidence" value="ECO:0007669"/>
    <property type="project" value="UniProtKB-KW"/>
</dbReference>
<dbReference type="InterPro" id="IPR042072">
    <property type="entry name" value="DsrC-like_C"/>
</dbReference>
<dbReference type="Gene3D" id="1.10.10.370">
    <property type="entry name" value="DsrC-like protein, C-terminal domain"/>
    <property type="match status" value="1"/>
</dbReference>
<dbReference type="GO" id="GO:0002143">
    <property type="term" value="P:tRNA wobble position uridine thiolation"/>
    <property type="evidence" value="ECO:0007669"/>
    <property type="project" value="TreeGrafter"/>
</dbReference>
<comment type="subunit">
    <text evidence="4">Interacts with the TusBCD complex. Interacts with MnmA.</text>
</comment>
<dbReference type="STRING" id="634113.AUT07_00498"/>
<dbReference type="AlphaFoldDB" id="A0A0X9VMU0"/>